<keyword evidence="1" id="KW-0472">Membrane</keyword>
<reference evidence="3" key="1">
    <citation type="submission" date="2011-05" db="EMBL/GenBank/DDBJ databases">
        <title>Complete sequence of Desulfotomaculum kuznetsovii DSM 6115.</title>
        <authorList>
            <person name="Lucas S."/>
            <person name="Han J."/>
            <person name="Lapidus A."/>
            <person name="Cheng J.-F."/>
            <person name="Goodwin L."/>
            <person name="Pitluck S."/>
            <person name="Peters L."/>
            <person name="Mikhailova N."/>
            <person name="Lu M."/>
            <person name="Saunders E."/>
            <person name="Han C."/>
            <person name="Tapia R."/>
            <person name="Land M."/>
            <person name="Hauser L."/>
            <person name="Kyrpides N."/>
            <person name="Ivanova N."/>
            <person name="Pagani I."/>
            <person name="Nazina T."/>
            <person name="Ivanova A."/>
            <person name="Parshina S."/>
            <person name="Kuever J."/>
            <person name="Muyzer G."/>
            <person name="Plugge C."/>
            <person name="Stams A."/>
            <person name="Woyke T."/>
        </authorList>
    </citation>
    <scope>NUCLEOTIDE SEQUENCE [LARGE SCALE GENOMIC DNA]</scope>
    <source>
        <strain evidence="3">DSM 6115 / VKM B-1805 / 17</strain>
    </source>
</reference>
<organism evidence="2 3">
    <name type="scientific">Desulfofundulus kuznetsovii (strain DSM 6115 / VKM B-1805 / 17)</name>
    <name type="common">Desulfotomaculum kuznetsovii</name>
    <dbReference type="NCBI Taxonomy" id="760568"/>
    <lineage>
        <taxon>Bacteria</taxon>
        <taxon>Bacillati</taxon>
        <taxon>Bacillota</taxon>
        <taxon>Clostridia</taxon>
        <taxon>Eubacteriales</taxon>
        <taxon>Peptococcaceae</taxon>
        <taxon>Desulfofundulus</taxon>
    </lineage>
</organism>
<dbReference type="AlphaFoldDB" id="A0AAU8PNW2"/>
<dbReference type="Proteomes" id="UP000009229">
    <property type="component" value="Chromosome"/>
</dbReference>
<accession>A0AAU8PNW2</accession>
<dbReference type="RefSeq" id="WP_013821955.1">
    <property type="nucleotide sequence ID" value="NC_015573.1"/>
</dbReference>
<proteinExistence type="predicted"/>
<evidence type="ECO:0000256" key="1">
    <source>
        <dbReference type="SAM" id="Phobius"/>
    </source>
</evidence>
<gene>
    <name evidence="2" type="ordered locus">Desku_0840</name>
</gene>
<protein>
    <recommendedName>
        <fullName evidence="4">Flp pilus-assembly TadG-like N-terminal domain-containing protein</fullName>
    </recommendedName>
</protein>
<keyword evidence="1" id="KW-0812">Transmembrane</keyword>
<evidence type="ECO:0000313" key="3">
    <source>
        <dbReference type="Proteomes" id="UP000009229"/>
    </source>
</evidence>
<keyword evidence="1" id="KW-1133">Transmembrane helix</keyword>
<feature type="transmembrane region" description="Helical" evidence="1">
    <location>
        <begin position="15"/>
        <end position="38"/>
    </location>
</feature>
<dbReference type="KEGG" id="dku:Desku_0840"/>
<name>A0AAU8PNW2_DESK7</name>
<sequence>MALALSEGGFVEVQILLTYMVFALTMMAFLLGTAFGVWKQASAKYMWFAEAMNFAAQAANITGDVREVRLNRDKAERYFEAAMQEMVGQYALNSFFSVEPGDPVPGGATAQAPGYVAVVTVPVFEANIPLIGQQRVEIPMRYYAAVKSTILRR</sequence>
<dbReference type="EMBL" id="CP002770">
    <property type="protein sequence ID" value="AEG14440.1"/>
    <property type="molecule type" value="Genomic_DNA"/>
</dbReference>
<keyword evidence="3" id="KW-1185">Reference proteome</keyword>
<evidence type="ECO:0008006" key="4">
    <source>
        <dbReference type="Google" id="ProtNLM"/>
    </source>
</evidence>
<evidence type="ECO:0000313" key="2">
    <source>
        <dbReference type="EMBL" id="AEG14440.1"/>
    </source>
</evidence>